<dbReference type="GO" id="GO:1905168">
    <property type="term" value="P:positive regulation of double-strand break repair via homologous recombination"/>
    <property type="evidence" value="ECO:0007669"/>
    <property type="project" value="TreeGrafter"/>
</dbReference>
<evidence type="ECO:0000313" key="3">
    <source>
        <dbReference type="Proteomes" id="UP001314229"/>
    </source>
</evidence>
<comment type="caution">
    <text evidence="2">The sequence shown here is derived from an EMBL/GenBank/DDBJ whole genome shotgun (WGS) entry which is preliminary data.</text>
</comment>
<feature type="coiled-coil region" evidence="1">
    <location>
        <begin position="382"/>
        <end position="416"/>
    </location>
</feature>
<dbReference type="PANTHER" id="PTHR28450:SF1">
    <property type="entry name" value="FANCONI ANEMIA GROUP B PROTEIN"/>
    <property type="match status" value="1"/>
</dbReference>
<proteinExistence type="predicted"/>
<dbReference type="GO" id="GO:0036297">
    <property type="term" value="P:interstrand cross-link repair"/>
    <property type="evidence" value="ECO:0007669"/>
    <property type="project" value="InterPro"/>
</dbReference>
<keyword evidence="1" id="KW-0175">Coiled coil</keyword>
<dbReference type="PANTHER" id="PTHR28450">
    <property type="entry name" value="FANCONI ANEMIA GROUP B PROTEIN"/>
    <property type="match status" value="1"/>
</dbReference>
<dbReference type="Proteomes" id="UP001314229">
    <property type="component" value="Unassembled WGS sequence"/>
</dbReference>
<evidence type="ECO:0000313" key="2">
    <source>
        <dbReference type="EMBL" id="CAK6953981.1"/>
    </source>
</evidence>
<dbReference type="GO" id="GO:0043240">
    <property type="term" value="C:Fanconi anaemia nuclear complex"/>
    <property type="evidence" value="ECO:0007669"/>
    <property type="project" value="InterPro"/>
</dbReference>
<dbReference type="GO" id="GO:2000042">
    <property type="term" value="P:negative regulation of double-strand break repair via homologous recombination"/>
    <property type="evidence" value="ECO:0007669"/>
    <property type="project" value="TreeGrafter"/>
</dbReference>
<evidence type="ECO:0000256" key="1">
    <source>
        <dbReference type="SAM" id="Coils"/>
    </source>
</evidence>
<accession>A0AAV1N3J2</accession>
<sequence length="850" mass="94441">MESLLFEDLHQNRHRLSFCGKIISFKCKRASPTNGSDFSELLFHSLSFKREHNAFLKAADGAAVISRKRSAHVDVVTCKCAVDVQNRVTTPCVLVENKRKEAGSVHYSLLSLSNSNRLEPLIEFKLPYEIREKVSILQGPTVLWSHAGKVFYTSLQIGEVRQIPFQLSHSVFGELPLPKGQTFVLGLQKLSEPCSDNQSTSQTLGCFVESGLMFDGSVVLPHPYICITRCLLVLSADKVEGVLKSAVVAATSTRQLVYFEDGMVKDTCQVPFDQPDDIQVVNTGRNGVLFVMSFHQGHVCAIWKETFQIASHWSGVSSVHVNDFLGCGTDQMLLIFKDEGAPGQPLEHFIITDLCGILYSHGQDSNVGKSSPPPPENYLLTLRALESRLQSGLMVLQELQREVRVKEKVLQQSVQALTDVVSEREMILTQPEQEGLIALWDCDDESKDEVLEDKTQDMPAMSSKPQVDKLWHRIVEDRMVVGVILSTDGSVPVVSVSLSILTETGQSSTPAVIQTQSQVFWLPALSPSSSSSSSSAFMFLEPAAKRTKQHNAGRSNDLNTCRLAVTAVTRLTPLLNSGRVKCRVMLHYVQRQDATALVSNPTPAVLHCGQVILDIHSDFQTKLLKNPKLKSDEVTEDLLSLLVVLDHWVFHIASPDHSLGDIDCWIQKRVGCERIEVNPQYLLLNSSGPSAVMLLHWHQITPFQGELSIHSSQLPMLQFLDSLLAYLPASCSVRSVKGTRGQGTSQIFSLTLEKEVGSLREFVSLLLCGEQEDEGSRRRSTGHEETTESGSVEGLKRCREVWQQDVERSRMRLSPLVDVGRYRKLTQSLFEVQLDGDLAALIETQRTLLS</sequence>
<dbReference type="AlphaFoldDB" id="A0AAV1N3J2"/>
<organism evidence="2 3">
    <name type="scientific">Scomber scombrus</name>
    <name type="common">Atlantic mackerel</name>
    <name type="synonym">Scomber vernalis</name>
    <dbReference type="NCBI Taxonomy" id="13677"/>
    <lineage>
        <taxon>Eukaryota</taxon>
        <taxon>Metazoa</taxon>
        <taxon>Chordata</taxon>
        <taxon>Craniata</taxon>
        <taxon>Vertebrata</taxon>
        <taxon>Euteleostomi</taxon>
        <taxon>Actinopterygii</taxon>
        <taxon>Neopterygii</taxon>
        <taxon>Teleostei</taxon>
        <taxon>Neoteleostei</taxon>
        <taxon>Acanthomorphata</taxon>
        <taxon>Pelagiaria</taxon>
        <taxon>Scombriformes</taxon>
        <taxon>Scombridae</taxon>
        <taxon>Scomber</taxon>
    </lineage>
</organism>
<reference evidence="2 3" key="1">
    <citation type="submission" date="2024-01" db="EMBL/GenBank/DDBJ databases">
        <authorList>
            <person name="Alioto T."/>
            <person name="Alioto T."/>
            <person name="Gomez Garrido J."/>
        </authorList>
    </citation>
    <scope>NUCLEOTIDE SEQUENCE [LARGE SCALE GENOMIC DNA]</scope>
</reference>
<keyword evidence="3" id="KW-1185">Reference proteome</keyword>
<protein>
    <submittedName>
        <fullName evidence="2">Fanconi anemia group B protein</fullName>
    </submittedName>
</protein>
<name>A0AAV1N3J2_SCOSC</name>
<gene>
    <name evidence="2" type="ORF">FSCOSCO3_A019369</name>
</gene>
<dbReference type="GO" id="GO:1990414">
    <property type="term" value="P:replication-born double-strand break repair via sister chromatid exchange"/>
    <property type="evidence" value="ECO:0007669"/>
    <property type="project" value="TreeGrafter"/>
</dbReference>
<dbReference type="EMBL" id="CAWUFR010000015">
    <property type="protein sequence ID" value="CAK6953981.1"/>
    <property type="molecule type" value="Genomic_DNA"/>
</dbReference>
<dbReference type="InterPro" id="IPR033333">
    <property type="entry name" value="FANCB"/>
</dbReference>